<feature type="region of interest" description="Disordered" evidence="1">
    <location>
        <begin position="668"/>
        <end position="720"/>
    </location>
</feature>
<feature type="compositionally biased region" description="Polar residues" evidence="1">
    <location>
        <begin position="672"/>
        <end position="689"/>
    </location>
</feature>
<dbReference type="AlphaFoldDB" id="A0A8H3CJU7"/>
<feature type="non-terminal residue" evidence="2">
    <location>
        <position position="1"/>
    </location>
</feature>
<sequence length="788" mass="89574">SAEQPTHITYSLSSSPPLHHAKFPTTHLGSSTSICNPALAWAMGHGGKGRLIIEFPFALDSGWYAEQPCTKFKTFEHRKEQTGFRHEYIALRLLDGSVCRIKRTGDPNARFDALSHHGSIAYDMIQCFRPEDIDQACLSSSDVVAKIILPYEFESMDMLKICRAIHKETKTRNYTLQIFNCYFFSLTIQAFLTRLITQWEDKHFFTSWLSQVAYGIEVLGKPSQTPAALIPTKRNCEPALFRLYSILSPHKCYSNCKRSLLDKLKSKFQRRVDHPDNAQKEFEYRINNLLWHSAIEPSLKQFLEEKVSEVFAGIIKERINAMPLASPDQSQDAKALKDRLFSSIESVKILTLRADAILCDSIDEKVEHMLDELERRETIAFPDLESFIDQTGLLIGNPATVWNKNPLTDFYDRVRQHILVDTLNEIEKNNKRIKRCILDRIETHAKDVERAWLGNASIIEIELEYMISQVWKHTPKNRNIDERETNEGVGKTGSGDERPLTTAVAVSPNDNLHLYQTLFYSSPFLHSIHDSSSKIIRGNFDTWKVLVTSWIYSLPYIASASSEIVRRRLPSQLFPLQRSSSFNSPESDDNTLAIEESRHLNRPAGLSLLSIPSSTIMQYEDKTSYLPSSSIDSLATTQVSASPVSLIMPGSNARTFSLNIGQILDVRPLTPSPGTTRTIPPPHTQTLNSKYKKARPPRNTRQPSPQVEENRQNTSSQTFEVQLSTAPLDSPIPDSDDSEWQAKLAESARGMSHKERELWKKILSSSNDTSKMRWNAFEKALRALHFKS</sequence>
<comment type="caution">
    <text evidence="2">The sequence shown here is derived from an EMBL/GenBank/DDBJ whole genome shotgun (WGS) entry which is preliminary data.</text>
</comment>
<reference evidence="2" key="1">
    <citation type="submission" date="2021-01" db="EMBL/GenBank/DDBJ databases">
        <authorList>
            <person name="Kaushik A."/>
        </authorList>
    </citation>
    <scope>NUCLEOTIDE SEQUENCE</scope>
    <source>
        <strain evidence="2">AG2-2IIIB</strain>
    </source>
</reference>
<name>A0A8H3CJU7_9AGAM</name>
<feature type="compositionally biased region" description="Polar residues" evidence="1">
    <location>
        <begin position="699"/>
        <end position="720"/>
    </location>
</feature>
<dbReference type="EMBL" id="CAJMWT010004346">
    <property type="protein sequence ID" value="CAE6488743.1"/>
    <property type="molecule type" value="Genomic_DNA"/>
</dbReference>
<evidence type="ECO:0000313" key="3">
    <source>
        <dbReference type="Proteomes" id="UP000663843"/>
    </source>
</evidence>
<evidence type="ECO:0000313" key="2">
    <source>
        <dbReference type="EMBL" id="CAE6488743.1"/>
    </source>
</evidence>
<organism evidence="2 3">
    <name type="scientific">Rhizoctonia solani</name>
    <dbReference type="NCBI Taxonomy" id="456999"/>
    <lineage>
        <taxon>Eukaryota</taxon>
        <taxon>Fungi</taxon>
        <taxon>Dikarya</taxon>
        <taxon>Basidiomycota</taxon>
        <taxon>Agaricomycotina</taxon>
        <taxon>Agaricomycetes</taxon>
        <taxon>Cantharellales</taxon>
        <taxon>Ceratobasidiaceae</taxon>
        <taxon>Rhizoctonia</taxon>
    </lineage>
</organism>
<proteinExistence type="predicted"/>
<dbReference type="Proteomes" id="UP000663843">
    <property type="component" value="Unassembled WGS sequence"/>
</dbReference>
<evidence type="ECO:0000256" key="1">
    <source>
        <dbReference type="SAM" id="MobiDB-lite"/>
    </source>
</evidence>
<accession>A0A8H3CJU7</accession>
<protein>
    <submittedName>
        <fullName evidence="2">Uncharacterized protein</fullName>
    </submittedName>
</protein>
<gene>
    <name evidence="2" type="ORF">RDB_LOCUS126894</name>
</gene>